<keyword evidence="3 8" id="KW-0819">tRNA processing</keyword>
<keyword evidence="11" id="KW-1185">Reference proteome</keyword>
<comment type="function">
    <text evidence="8">Catalyzes the deamination of adenosine to inosine at the wobble position 34 of tRNA(Arg2).</text>
</comment>
<dbReference type="InterPro" id="IPR002125">
    <property type="entry name" value="CMP_dCMP_dom"/>
</dbReference>
<dbReference type="InterPro" id="IPR016192">
    <property type="entry name" value="APOBEC/CMP_deaminase_Zn-bd"/>
</dbReference>
<dbReference type="PROSITE" id="PS00903">
    <property type="entry name" value="CYT_DCMP_DEAMINASES_1"/>
    <property type="match status" value="1"/>
</dbReference>
<feature type="domain" description="CMP/dCMP-type deaminase" evidence="9">
    <location>
        <begin position="3"/>
        <end position="125"/>
    </location>
</feature>
<reference evidence="10 11" key="1">
    <citation type="journal article" date="2015" name="Genome Announc.">
        <title>Expanding the biotechnology potential of lactobacilli through comparative genomics of 213 strains and associated genera.</title>
        <authorList>
            <person name="Sun Z."/>
            <person name="Harris H.M."/>
            <person name="McCann A."/>
            <person name="Guo C."/>
            <person name="Argimon S."/>
            <person name="Zhang W."/>
            <person name="Yang X."/>
            <person name="Jeffery I.B."/>
            <person name="Cooney J.C."/>
            <person name="Kagawa T.F."/>
            <person name="Liu W."/>
            <person name="Song Y."/>
            <person name="Salvetti E."/>
            <person name="Wrobel A."/>
            <person name="Rasinkangas P."/>
            <person name="Parkhill J."/>
            <person name="Rea M.C."/>
            <person name="O'Sullivan O."/>
            <person name="Ritari J."/>
            <person name="Douillard F.P."/>
            <person name="Paul Ross R."/>
            <person name="Yang R."/>
            <person name="Briner A.E."/>
            <person name="Felis G.E."/>
            <person name="de Vos W.M."/>
            <person name="Barrangou R."/>
            <person name="Klaenhammer T.R."/>
            <person name="Caufield P.W."/>
            <person name="Cui Y."/>
            <person name="Zhang H."/>
            <person name="O'Toole P.W."/>
        </authorList>
    </citation>
    <scope>NUCLEOTIDE SEQUENCE [LARGE SCALE GENOMIC DNA]</scope>
    <source>
        <strain evidence="10 11">DSM 19909</strain>
    </source>
</reference>
<dbReference type="EMBL" id="AZEE01000001">
    <property type="protein sequence ID" value="KRK99938.1"/>
    <property type="molecule type" value="Genomic_DNA"/>
</dbReference>
<evidence type="ECO:0000256" key="3">
    <source>
        <dbReference type="ARBA" id="ARBA00022694"/>
    </source>
</evidence>
<dbReference type="AlphaFoldDB" id="A0A0R1M6R2"/>
<keyword evidence="5 8" id="KW-0378">Hydrolase</keyword>
<sequence>MSKIDEKFMRAALLEAKKAALIGEVPIGAVVVHDNEIIGRGHNLREHSQLAVDHAEMMAIEEANQVLNSWRLVDCTLYVTLEPCIMCSGGIVNSRLKRVVFGARDPKAGAVSTLYRLLNDQRLNHQVEVTEGVLAADASQQLKAFFKAARKRRKLQKQQSKRLDQQKSIN</sequence>
<evidence type="ECO:0000256" key="7">
    <source>
        <dbReference type="ARBA" id="ARBA00048045"/>
    </source>
</evidence>
<gene>
    <name evidence="8" type="primary">tadA</name>
    <name evidence="10" type="ORF">FD04_GL000062</name>
</gene>
<dbReference type="GO" id="GO:0052717">
    <property type="term" value="F:tRNA-specific adenosine-34 deaminase activity"/>
    <property type="evidence" value="ECO:0007669"/>
    <property type="project" value="UniProtKB-UniRule"/>
</dbReference>
<comment type="catalytic activity">
    <reaction evidence="7 8">
        <text>adenosine(34) in tRNA + H2O + H(+) = inosine(34) in tRNA + NH4(+)</text>
        <dbReference type="Rhea" id="RHEA:43168"/>
        <dbReference type="Rhea" id="RHEA-COMP:10373"/>
        <dbReference type="Rhea" id="RHEA-COMP:10374"/>
        <dbReference type="ChEBI" id="CHEBI:15377"/>
        <dbReference type="ChEBI" id="CHEBI:15378"/>
        <dbReference type="ChEBI" id="CHEBI:28938"/>
        <dbReference type="ChEBI" id="CHEBI:74411"/>
        <dbReference type="ChEBI" id="CHEBI:82852"/>
        <dbReference type="EC" id="3.5.4.33"/>
    </reaction>
</comment>
<dbReference type="OrthoDB" id="9802676at2"/>
<comment type="caution">
    <text evidence="10">The sequence shown here is derived from an EMBL/GenBank/DDBJ whole genome shotgun (WGS) entry which is preliminary data.</text>
</comment>
<feature type="binding site" evidence="8">
    <location>
        <position position="87"/>
    </location>
    <ligand>
        <name>Zn(2+)</name>
        <dbReference type="ChEBI" id="CHEBI:29105"/>
        <note>catalytic</note>
    </ligand>
</feature>
<dbReference type="PATRIC" id="fig|1423776.4.peg.61"/>
<evidence type="ECO:0000313" key="10">
    <source>
        <dbReference type="EMBL" id="KRK99938.1"/>
    </source>
</evidence>
<evidence type="ECO:0000313" key="11">
    <source>
        <dbReference type="Proteomes" id="UP000051160"/>
    </source>
</evidence>
<evidence type="ECO:0000256" key="2">
    <source>
        <dbReference type="ARBA" id="ARBA00011738"/>
    </source>
</evidence>
<dbReference type="PANTHER" id="PTHR11079:SF202">
    <property type="entry name" value="TRNA-SPECIFIC ADENOSINE DEAMINASE"/>
    <property type="match status" value="1"/>
</dbReference>
<keyword evidence="4 8" id="KW-0479">Metal-binding</keyword>
<dbReference type="GO" id="GO:0008270">
    <property type="term" value="F:zinc ion binding"/>
    <property type="evidence" value="ECO:0007669"/>
    <property type="project" value="UniProtKB-UniRule"/>
</dbReference>
<dbReference type="PANTHER" id="PTHR11079">
    <property type="entry name" value="CYTOSINE DEAMINASE FAMILY MEMBER"/>
    <property type="match status" value="1"/>
</dbReference>
<feature type="active site" description="Proton donor" evidence="8">
    <location>
        <position position="56"/>
    </location>
</feature>
<dbReference type="CDD" id="cd01285">
    <property type="entry name" value="nucleoside_deaminase"/>
    <property type="match status" value="1"/>
</dbReference>
<dbReference type="Pfam" id="PF14437">
    <property type="entry name" value="MafB19-deam"/>
    <property type="match status" value="1"/>
</dbReference>
<comment type="subunit">
    <text evidence="2 8">Homodimer.</text>
</comment>
<dbReference type="NCBIfam" id="NF008113">
    <property type="entry name" value="PRK10860.1"/>
    <property type="match status" value="1"/>
</dbReference>
<dbReference type="EC" id="3.5.4.33" evidence="8"/>
<evidence type="ECO:0000256" key="8">
    <source>
        <dbReference type="HAMAP-Rule" id="MF_00972"/>
    </source>
</evidence>
<dbReference type="HAMAP" id="MF_00972">
    <property type="entry name" value="tRNA_aden_deaminase"/>
    <property type="match status" value="1"/>
</dbReference>
<evidence type="ECO:0000256" key="5">
    <source>
        <dbReference type="ARBA" id="ARBA00022801"/>
    </source>
</evidence>
<dbReference type="Gene3D" id="3.40.140.10">
    <property type="entry name" value="Cytidine Deaminase, domain 2"/>
    <property type="match status" value="1"/>
</dbReference>
<feature type="binding site" evidence="8">
    <location>
        <position position="54"/>
    </location>
    <ligand>
        <name>Zn(2+)</name>
        <dbReference type="ChEBI" id="CHEBI:29105"/>
        <note>catalytic</note>
    </ligand>
</feature>
<dbReference type="Proteomes" id="UP000051160">
    <property type="component" value="Unassembled WGS sequence"/>
</dbReference>
<protein>
    <recommendedName>
        <fullName evidence="8">tRNA-specific adenosine deaminase</fullName>
        <ecNumber evidence="8">3.5.4.33</ecNumber>
    </recommendedName>
</protein>
<keyword evidence="6 8" id="KW-0862">Zinc</keyword>
<name>A0A0R1M6R2_9LACO</name>
<evidence type="ECO:0000259" key="9">
    <source>
        <dbReference type="PROSITE" id="PS51747"/>
    </source>
</evidence>
<dbReference type="InterPro" id="IPR016193">
    <property type="entry name" value="Cytidine_deaminase-like"/>
</dbReference>
<comment type="cofactor">
    <cofactor evidence="8">
        <name>Zn(2+)</name>
        <dbReference type="ChEBI" id="CHEBI:29105"/>
    </cofactor>
    <text evidence="8">Binds 1 zinc ion per subunit.</text>
</comment>
<feature type="binding site" evidence="8">
    <location>
        <position position="84"/>
    </location>
    <ligand>
        <name>Zn(2+)</name>
        <dbReference type="ChEBI" id="CHEBI:29105"/>
        <note>catalytic</note>
    </ligand>
</feature>
<dbReference type="RefSeq" id="WP_056946206.1">
    <property type="nucleotide sequence ID" value="NZ_AZEE01000001.1"/>
</dbReference>
<accession>A0A0R1M6R2</accession>
<organism evidence="10 11">
    <name type="scientific">Secundilactobacillus odoratitofui DSM 19909 = JCM 15043</name>
    <dbReference type="NCBI Taxonomy" id="1423776"/>
    <lineage>
        <taxon>Bacteria</taxon>
        <taxon>Bacillati</taxon>
        <taxon>Bacillota</taxon>
        <taxon>Bacilli</taxon>
        <taxon>Lactobacillales</taxon>
        <taxon>Lactobacillaceae</taxon>
        <taxon>Secundilactobacillus</taxon>
    </lineage>
</organism>
<evidence type="ECO:0000256" key="1">
    <source>
        <dbReference type="ARBA" id="ARBA00010669"/>
    </source>
</evidence>
<comment type="similarity">
    <text evidence="1">Belongs to the cytidine and deoxycytidylate deaminase family. ADAT2 subfamily.</text>
</comment>
<dbReference type="SUPFAM" id="SSF53927">
    <property type="entry name" value="Cytidine deaminase-like"/>
    <property type="match status" value="1"/>
</dbReference>
<dbReference type="InterPro" id="IPR028883">
    <property type="entry name" value="tRNA_aden_deaminase"/>
</dbReference>
<dbReference type="PROSITE" id="PS51747">
    <property type="entry name" value="CYT_DCMP_DEAMINASES_2"/>
    <property type="match status" value="1"/>
</dbReference>
<dbReference type="STRING" id="1423776.FD04_GL000062"/>
<dbReference type="GO" id="GO:0002100">
    <property type="term" value="P:tRNA wobble adenosine to inosine editing"/>
    <property type="evidence" value="ECO:0007669"/>
    <property type="project" value="UniProtKB-UniRule"/>
</dbReference>
<dbReference type="InterPro" id="IPR058535">
    <property type="entry name" value="MafB19-deam"/>
</dbReference>
<proteinExistence type="inferred from homology"/>
<evidence type="ECO:0000256" key="6">
    <source>
        <dbReference type="ARBA" id="ARBA00022833"/>
    </source>
</evidence>
<dbReference type="FunFam" id="3.40.140.10:FF:000005">
    <property type="entry name" value="tRNA-specific adenosine deaminase"/>
    <property type="match status" value="1"/>
</dbReference>
<evidence type="ECO:0000256" key="4">
    <source>
        <dbReference type="ARBA" id="ARBA00022723"/>
    </source>
</evidence>